<dbReference type="InterPro" id="IPR002545">
    <property type="entry name" value="CheW-lke_dom"/>
</dbReference>
<sequence length="169" mass="18403">MNEMTLDQVLTKHHKDNAIVDVDEPTVKLVVFALGNDWFAFHGNHIREILAQVDVFFVPGCPPSIEGVINVRGDIESVIRPRELLGLPDSGAYTCSSVLLGRGGGVSSGVRVDRVIDVIDAPQSSVQPPPATLPERMRLLALGVVHFQEHLVIVLNIDTMFAEFSRGLG</sequence>
<comment type="caution">
    <text evidence="2">The sequence shown here is derived from an EMBL/GenBank/DDBJ whole genome shotgun (WGS) entry which is preliminary data.</text>
</comment>
<dbReference type="PROSITE" id="PS50851">
    <property type="entry name" value="CHEW"/>
    <property type="match status" value="1"/>
</dbReference>
<dbReference type="RefSeq" id="WP_160963698.1">
    <property type="nucleotide sequence ID" value="NZ_WVUD01000054.1"/>
</dbReference>
<dbReference type="Pfam" id="PF01584">
    <property type="entry name" value="CheW"/>
    <property type="match status" value="1"/>
</dbReference>
<name>A0A7C9MHH8_9BACT</name>
<dbReference type="PANTHER" id="PTHR22617">
    <property type="entry name" value="CHEMOTAXIS SENSOR HISTIDINE KINASE-RELATED"/>
    <property type="match status" value="1"/>
</dbReference>
<evidence type="ECO:0000259" key="1">
    <source>
        <dbReference type="PROSITE" id="PS50851"/>
    </source>
</evidence>
<protein>
    <submittedName>
        <fullName evidence="2">Chemotaxis protein CheW</fullName>
    </submittedName>
</protein>
<dbReference type="SUPFAM" id="SSF50341">
    <property type="entry name" value="CheW-like"/>
    <property type="match status" value="1"/>
</dbReference>
<keyword evidence="3" id="KW-1185">Reference proteome</keyword>
<accession>A0A7C9MHH8</accession>
<dbReference type="SMART" id="SM00260">
    <property type="entry name" value="CheW"/>
    <property type="match status" value="1"/>
</dbReference>
<dbReference type="InterPro" id="IPR039315">
    <property type="entry name" value="CheW"/>
</dbReference>
<dbReference type="PANTHER" id="PTHR22617:SF23">
    <property type="entry name" value="CHEMOTAXIS PROTEIN CHEW"/>
    <property type="match status" value="1"/>
</dbReference>
<dbReference type="Gene3D" id="2.30.30.40">
    <property type="entry name" value="SH3 Domains"/>
    <property type="match status" value="1"/>
</dbReference>
<dbReference type="OrthoDB" id="9790406at2"/>
<dbReference type="AlphaFoldDB" id="A0A7C9MHH8"/>
<dbReference type="Gene3D" id="2.40.50.180">
    <property type="entry name" value="CheA-289, Domain 4"/>
    <property type="match status" value="1"/>
</dbReference>
<dbReference type="GO" id="GO:0007165">
    <property type="term" value="P:signal transduction"/>
    <property type="evidence" value="ECO:0007669"/>
    <property type="project" value="InterPro"/>
</dbReference>
<organism evidence="2 3">
    <name type="scientific">Solidesulfovibrio aerotolerans</name>
    <dbReference type="NCBI Taxonomy" id="295255"/>
    <lineage>
        <taxon>Bacteria</taxon>
        <taxon>Pseudomonadati</taxon>
        <taxon>Thermodesulfobacteriota</taxon>
        <taxon>Desulfovibrionia</taxon>
        <taxon>Desulfovibrionales</taxon>
        <taxon>Desulfovibrionaceae</taxon>
        <taxon>Solidesulfovibrio</taxon>
    </lineage>
</organism>
<evidence type="ECO:0000313" key="3">
    <source>
        <dbReference type="Proteomes" id="UP000482487"/>
    </source>
</evidence>
<dbReference type="EMBL" id="WVUD01000054">
    <property type="protein sequence ID" value="MYL85070.1"/>
    <property type="molecule type" value="Genomic_DNA"/>
</dbReference>
<gene>
    <name evidence="2" type="ORF">GTA51_18320</name>
</gene>
<dbReference type="Proteomes" id="UP000482487">
    <property type="component" value="Unassembled WGS sequence"/>
</dbReference>
<dbReference type="InterPro" id="IPR036061">
    <property type="entry name" value="CheW-like_dom_sf"/>
</dbReference>
<feature type="domain" description="CheW-like" evidence="1">
    <location>
        <begin position="26"/>
        <end position="166"/>
    </location>
</feature>
<dbReference type="GO" id="GO:0005829">
    <property type="term" value="C:cytosol"/>
    <property type="evidence" value="ECO:0007669"/>
    <property type="project" value="TreeGrafter"/>
</dbReference>
<dbReference type="GO" id="GO:0006935">
    <property type="term" value="P:chemotaxis"/>
    <property type="evidence" value="ECO:0007669"/>
    <property type="project" value="InterPro"/>
</dbReference>
<reference evidence="2 3" key="1">
    <citation type="submission" date="2020-01" db="EMBL/GenBank/DDBJ databases">
        <title>Genome sequence of Desulfovibrio aerotolerans DSM 16695(T).</title>
        <authorList>
            <person name="Karnachuk O."/>
            <person name="Avakyan M."/>
            <person name="Mardanov A."/>
            <person name="Kadnikov V."/>
            <person name="Ravin N."/>
        </authorList>
    </citation>
    <scope>NUCLEOTIDE SEQUENCE [LARGE SCALE GENOMIC DNA]</scope>
    <source>
        <strain evidence="2 3">DSM 16695</strain>
    </source>
</reference>
<proteinExistence type="predicted"/>
<evidence type="ECO:0000313" key="2">
    <source>
        <dbReference type="EMBL" id="MYL85070.1"/>
    </source>
</evidence>